<dbReference type="Pfam" id="PF16389">
    <property type="entry name" value="DUF4998"/>
    <property type="match status" value="1"/>
</dbReference>
<sequence length="403" mass="46352">MKNSVFRPFVLAILLLLVGCAKLDTDFREFLAQNEIIYTGSVENVSYRPGNLRTELVWKASTDATIDRYVVYWNDKKDSVVVKAQPNQDTLRALINGLNEYSYSFTIQSFDNKGNKSIPFNANNVKVYGTVYTRSLLNRQVNIERPFVSYSEESTILNFLAPDTINVYTLISYQKKSGDNATIKIGADQRTVAVPDYKLGTEISYKSFYMPQRNSLDTFAVLNFSTFPSHVYQDIECDKSLFREVRLEHDVYTLGESPLRNLWSGKREPEGYPDIYHSQDNVPIPHTITFDMGKVYTNLSKFEEIGRNCCHNPVEFEVWGIDNIDNAETQLRPNESGWKAEAEQKGWTLLCDAVRTDDGVSPMMFNIIENPPAVRYIRIRIKRTSNNESRNSNMSEITFWNKE</sequence>
<protein>
    <submittedName>
        <fullName evidence="2">DUF4998 domain-containing protein</fullName>
    </submittedName>
</protein>
<dbReference type="Gene3D" id="2.60.40.10">
    <property type="entry name" value="Immunoglobulins"/>
    <property type="match status" value="1"/>
</dbReference>
<evidence type="ECO:0000313" key="3">
    <source>
        <dbReference type="Proteomes" id="UP001597418"/>
    </source>
</evidence>
<dbReference type="InterPro" id="IPR032164">
    <property type="entry name" value="DUF5000"/>
</dbReference>
<proteinExistence type="predicted"/>
<dbReference type="RefSeq" id="WP_066750640.1">
    <property type="nucleotide sequence ID" value="NZ_JBHUMB010000014.1"/>
</dbReference>
<dbReference type="Proteomes" id="UP001597418">
    <property type="component" value="Unassembled WGS sequence"/>
</dbReference>
<name>A0ABW5UGZ9_9SPHI</name>
<evidence type="ECO:0000259" key="1">
    <source>
        <dbReference type="Pfam" id="PF16391"/>
    </source>
</evidence>
<reference evidence="3" key="1">
    <citation type="journal article" date="2019" name="Int. J. Syst. Evol. Microbiol.">
        <title>The Global Catalogue of Microorganisms (GCM) 10K type strain sequencing project: providing services to taxonomists for standard genome sequencing and annotation.</title>
        <authorList>
            <consortium name="The Broad Institute Genomics Platform"/>
            <consortium name="The Broad Institute Genome Sequencing Center for Infectious Disease"/>
            <person name="Wu L."/>
            <person name="Ma J."/>
        </authorList>
    </citation>
    <scope>NUCLEOTIDE SEQUENCE [LARGE SCALE GENOMIC DNA]</scope>
    <source>
        <strain evidence="3">KCTC 42247</strain>
    </source>
</reference>
<organism evidence="2 3">
    <name type="scientific">Sphingobacterium populi</name>
    <dbReference type="NCBI Taxonomy" id="1812824"/>
    <lineage>
        <taxon>Bacteria</taxon>
        <taxon>Pseudomonadati</taxon>
        <taxon>Bacteroidota</taxon>
        <taxon>Sphingobacteriia</taxon>
        <taxon>Sphingobacteriales</taxon>
        <taxon>Sphingobacteriaceae</taxon>
        <taxon>Sphingobacterium</taxon>
    </lineage>
</organism>
<dbReference type="SUPFAM" id="SSF49785">
    <property type="entry name" value="Galactose-binding domain-like"/>
    <property type="match status" value="1"/>
</dbReference>
<dbReference type="PROSITE" id="PS51257">
    <property type="entry name" value="PROKAR_LIPOPROTEIN"/>
    <property type="match status" value="1"/>
</dbReference>
<dbReference type="CDD" id="cd00063">
    <property type="entry name" value="FN3"/>
    <property type="match status" value="1"/>
</dbReference>
<accession>A0ABW5UGZ9</accession>
<dbReference type="EMBL" id="JBHUMB010000014">
    <property type="protein sequence ID" value="MFD2744054.1"/>
    <property type="molecule type" value="Genomic_DNA"/>
</dbReference>
<evidence type="ECO:0000313" key="2">
    <source>
        <dbReference type="EMBL" id="MFD2744054.1"/>
    </source>
</evidence>
<gene>
    <name evidence="2" type="ORF">ACFSQ6_11695</name>
</gene>
<keyword evidence="3" id="KW-1185">Reference proteome</keyword>
<dbReference type="InterPro" id="IPR008979">
    <property type="entry name" value="Galactose-bd-like_sf"/>
</dbReference>
<feature type="domain" description="DUF5000" evidence="1">
    <location>
        <begin position="263"/>
        <end position="400"/>
    </location>
</feature>
<dbReference type="Gene3D" id="2.60.120.260">
    <property type="entry name" value="Galactose-binding domain-like"/>
    <property type="match status" value="1"/>
</dbReference>
<comment type="caution">
    <text evidence="2">The sequence shown here is derived from an EMBL/GenBank/DDBJ whole genome shotgun (WGS) entry which is preliminary data.</text>
</comment>
<dbReference type="InterPro" id="IPR013783">
    <property type="entry name" value="Ig-like_fold"/>
</dbReference>
<dbReference type="InterPro" id="IPR003961">
    <property type="entry name" value="FN3_dom"/>
</dbReference>
<dbReference type="Pfam" id="PF16391">
    <property type="entry name" value="DUF5000"/>
    <property type="match status" value="1"/>
</dbReference>